<organism evidence="2 3">
    <name type="scientific">Candidatus Daviesbacteria bacterium RIFCSPHIGHO2_12_FULL_37_11</name>
    <dbReference type="NCBI Taxonomy" id="1797777"/>
    <lineage>
        <taxon>Bacteria</taxon>
        <taxon>Candidatus Daviesiibacteriota</taxon>
    </lineage>
</organism>
<feature type="transmembrane region" description="Helical" evidence="1">
    <location>
        <begin position="25"/>
        <end position="44"/>
    </location>
</feature>
<comment type="caution">
    <text evidence="2">The sequence shown here is derived from an EMBL/GenBank/DDBJ whole genome shotgun (WGS) entry which is preliminary data.</text>
</comment>
<name>A0A1F5KBL4_9BACT</name>
<gene>
    <name evidence="2" type="ORF">A3F00_03065</name>
</gene>
<reference evidence="2 3" key="1">
    <citation type="journal article" date="2016" name="Nat. Commun.">
        <title>Thousands of microbial genomes shed light on interconnected biogeochemical processes in an aquifer system.</title>
        <authorList>
            <person name="Anantharaman K."/>
            <person name="Brown C.T."/>
            <person name="Hug L.A."/>
            <person name="Sharon I."/>
            <person name="Castelle C.J."/>
            <person name="Probst A.J."/>
            <person name="Thomas B.C."/>
            <person name="Singh A."/>
            <person name="Wilkins M.J."/>
            <person name="Karaoz U."/>
            <person name="Brodie E.L."/>
            <person name="Williams K.H."/>
            <person name="Hubbard S.S."/>
            <person name="Banfield J.F."/>
        </authorList>
    </citation>
    <scope>NUCLEOTIDE SEQUENCE [LARGE SCALE GENOMIC DNA]</scope>
</reference>
<sequence length="627" mass="71153">MLNLNKKIDYKYNSYSRKHKFSGKIFFRIFFIFVFIAIIIGIPLKFAYDGVKEVGVHGQAIASAYQSQNFGQIVTETEAAGSSLKKIDTSLNFLVWLRLIPVVGGYFGDIKSLTSASVDELSALNILFSELKPYEKELGFLGQTMAGQDRITQAIKILEKSYPIFPKMEKNLKSAKEKVEEIDESKYTEEFRGIRLRDFIRTLKNFYVGVYIATTVSKDALEIAPAALGQTSTKNYLLLFQNDKEIRATGGFLTAYAFLKIDKGQINATVSDDIYRLDERLLGTCQSKICPLKPPAPIAKYLPEVDGKERQAWSMRDSNLSPDLATSAKEFERMYGYLGQGLPFDGIIYIDSQVVEELIEVTGEIDIFGTPYSAKLDHRCNCPNVIYELESYAEIASKGEQDRKAILGVLMQQMLVKLIGADTEKIPQFLETIVRLANHKHIMFYMHDGKTQDSLAKLNWTGKIKSFDGDYLHINDSNFAGGKSNIYLEEKVTQEIKVSSGKVTKKITVEYKNPQKHDTWLNGINRSYVRFYVPLGSKLVSSKGSDNPVTTIEDLDKTVFEAFVVTRPENSRKLEIEYEIPYKPSGEYNLMVQKQPGAKDFEYIIKINGSTKENFKLDQDREFKFDI</sequence>
<evidence type="ECO:0000313" key="2">
    <source>
        <dbReference type="EMBL" id="OGE38279.1"/>
    </source>
</evidence>
<proteinExistence type="predicted"/>
<accession>A0A1F5KBL4</accession>
<evidence type="ECO:0000313" key="3">
    <source>
        <dbReference type="Proteomes" id="UP000176527"/>
    </source>
</evidence>
<evidence type="ECO:0000256" key="1">
    <source>
        <dbReference type="SAM" id="Phobius"/>
    </source>
</evidence>
<dbReference type="Pfam" id="PF13196">
    <property type="entry name" value="DUF4012"/>
    <property type="match status" value="1"/>
</dbReference>
<keyword evidence="1" id="KW-0812">Transmembrane</keyword>
<dbReference type="InterPro" id="IPR025101">
    <property type="entry name" value="DUF4012"/>
</dbReference>
<dbReference type="Proteomes" id="UP000176527">
    <property type="component" value="Unassembled WGS sequence"/>
</dbReference>
<dbReference type="AlphaFoldDB" id="A0A1F5KBL4"/>
<dbReference type="EMBL" id="MFDE01000025">
    <property type="protein sequence ID" value="OGE38279.1"/>
    <property type="molecule type" value="Genomic_DNA"/>
</dbReference>
<keyword evidence="1" id="KW-0472">Membrane</keyword>
<keyword evidence="1" id="KW-1133">Transmembrane helix</keyword>
<protein>
    <recommendedName>
        <fullName evidence="4">DUF4012 domain-containing protein</fullName>
    </recommendedName>
</protein>
<evidence type="ECO:0008006" key="4">
    <source>
        <dbReference type="Google" id="ProtNLM"/>
    </source>
</evidence>